<dbReference type="EMBL" id="FQYP01000007">
    <property type="protein sequence ID" value="SHJ29223.1"/>
    <property type="molecule type" value="Genomic_DNA"/>
</dbReference>
<reference evidence="3" key="1">
    <citation type="submission" date="2016-11" db="EMBL/GenBank/DDBJ databases">
        <authorList>
            <person name="Varghese N."/>
            <person name="Submissions S."/>
        </authorList>
    </citation>
    <scope>NUCLEOTIDE SEQUENCE [LARGE SCALE GENOMIC DNA]</scope>
    <source>
        <strain evidence="3">DSM 22623</strain>
    </source>
</reference>
<evidence type="ECO:0008006" key="4">
    <source>
        <dbReference type="Google" id="ProtNLM"/>
    </source>
</evidence>
<dbReference type="AlphaFoldDB" id="A0A1M6I430"/>
<protein>
    <recommendedName>
        <fullName evidence="4">DUF4149 domain-containing protein</fullName>
    </recommendedName>
</protein>
<keyword evidence="3" id="KW-1185">Reference proteome</keyword>
<keyword evidence="1" id="KW-0812">Transmembrane</keyword>
<evidence type="ECO:0000313" key="3">
    <source>
        <dbReference type="Proteomes" id="UP000184432"/>
    </source>
</evidence>
<organism evidence="2 3">
    <name type="scientific">Aquimarina spongiae</name>
    <dbReference type="NCBI Taxonomy" id="570521"/>
    <lineage>
        <taxon>Bacteria</taxon>
        <taxon>Pseudomonadati</taxon>
        <taxon>Bacteroidota</taxon>
        <taxon>Flavobacteriia</taxon>
        <taxon>Flavobacteriales</taxon>
        <taxon>Flavobacteriaceae</taxon>
        <taxon>Aquimarina</taxon>
    </lineage>
</organism>
<sequence length="144" mass="16245">MKLIITIITFVWVGMVLGISFVEAPLKFRAPNITRQLGLGIGKIVFGALNKIEIVFSTVLIISFLLGEFSLKYNFVYGLVLFLLCIQTIWLIPVLNRRADRIITGQEVSKTYHHILFIILEVLKISLLLIAGIRFLKAFGLPTI</sequence>
<accession>A0A1M6I430</accession>
<gene>
    <name evidence="2" type="ORF">SAMN04488508_107105</name>
</gene>
<name>A0A1M6I430_9FLAO</name>
<dbReference type="OrthoDB" id="1098954at2"/>
<dbReference type="Proteomes" id="UP000184432">
    <property type="component" value="Unassembled WGS sequence"/>
</dbReference>
<evidence type="ECO:0000256" key="1">
    <source>
        <dbReference type="SAM" id="Phobius"/>
    </source>
</evidence>
<feature type="transmembrane region" description="Helical" evidence="1">
    <location>
        <begin position="44"/>
        <end position="66"/>
    </location>
</feature>
<feature type="transmembrane region" description="Helical" evidence="1">
    <location>
        <begin position="73"/>
        <end position="92"/>
    </location>
</feature>
<keyword evidence="1" id="KW-1133">Transmembrane helix</keyword>
<dbReference type="RefSeq" id="WP_073317954.1">
    <property type="nucleotide sequence ID" value="NZ_FQYP01000007.1"/>
</dbReference>
<dbReference type="STRING" id="570521.SAMN04488508_107105"/>
<feature type="transmembrane region" description="Helical" evidence="1">
    <location>
        <begin position="112"/>
        <end position="136"/>
    </location>
</feature>
<keyword evidence="1" id="KW-0472">Membrane</keyword>
<evidence type="ECO:0000313" key="2">
    <source>
        <dbReference type="EMBL" id="SHJ29223.1"/>
    </source>
</evidence>
<proteinExistence type="predicted"/>